<dbReference type="Gene3D" id="3.30.1140.60">
    <property type="entry name" value="F-actin capping protein, alpha subunit"/>
    <property type="match status" value="1"/>
</dbReference>
<dbReference type="InterPro" id="IPR002189">
    <property type="entry name" value="CapZ_alpha"/>
</dbReference>
<keyword evidence="4 6" id="KW-0009">Actin-binding</keyword>
<proteinExistence type="inferred from homology"/>
<dbReference type="OrthoDB" id="340550at2759"/>
<dbReference type="VEuPathDB" id="FungiDB:CAGL0K02783g"/>
<dbReference type="InterPro" id="IPR042489">
    <property type="entry name" value="CapZ_alpha_1"/>
</dbReference>
<dbReference type="InterPro" id="IPR017865">
    <property type="entry name" value="F-actin_cap_asu_CS"/>
</dbReference>
<gene>
    <name evidence="7" type="ORF">AO440_003371</name>
</gene>
<dbReference type="PROSITE" id="PS00749">
    <property type="entry name" value="F_ACTIN_CAPPING_A_2"/>
    <property type="match status" value="1"/>
</dbReference>
<dbReference type="GO" id="GO:0030479">
    <property type="term" value="C:actin cortical patch"/>
    <property type="evidence" value="ECO:0007669"/>
    <property type="project" value="EnsemblFungi"/>
</dbReference>
<dbReference type="Gene3D" id="3.90.1150.210">
    <property type="entry name" value="F-actin capping protein, beta subunit"/>
    <property type="match status" value="1"/>
</dbReference>
<dbReference type="AlphaFoldDB" id="A0A0W0C9X4"/>
<evidence type="ECO:0000256" key="5">
    <source>
        <dbReference type="ARBA" id="ARBA00025389"/>
    </source>
</evidence>
<evidence type="ECO:0000313" key="7">
    <source>
        <dbReference type="EMBL" id="KTA96447.1"/>
    </source>
</evidence>
<evidence type="ECO:0000256" key="4">
    <source>
        <dbReference type="ARBA" id="ARBA00023203"/>
    </source>
</evidence>
<sequence length="262" mass="29667">MSNDFDTIIKNIIKDSPAGELEEVYQDLITIAGENSKETIIDAIAEYNVENSIPIDVDGKDVIISKYNKQGTKFVDPVNGIQFSVDHLHQKGLDVEEYSADIDADQKKAITDLGNYLSTNFPGRATFAVLPLEEQSKTAIIIVSTKYNPSNFWNGHWKSEYVYDKTEGKLSGTIDIDVHYYEDGNVKFHSSKLVEETNIKDPVASIKELEHKFEQDLQESFTDLNEKQFKSLRRRLPITRARVNWGKAIGNYRLGRDAAQGK</sequence>
<dbReference type="Proteomes" id="UP000054886">
    <property type="component" value="Unassembled WGS sequence"/>
</dbReference>
<protein>
    <recommendedName>
        <fullName evidence="2 6">F-actin-capping protein subunit alpha</fullName>
    </recommendedName>
</protein>
<evidence type="ECO:0000256" key="6">
    <source>
        <dbReference type="RuleBase" id="RU365077"/>
    </source>
</evidence>
<dbReference type="SMR" id="A0A0W0C9X4"/>
<dbReference type="GO" id="GO:0051016">
    <property type="term" value="P:barbed-end actin filament capping"/>
    <property type="evidence" value="ECO:0007669"/>
    <property type="project" value="UniProtKB-UniRule"/>
</dbReference>
<dbReference type="GO" id="GO:0110085">
    <property type="term" value="C:mitotic actomyosin contractile ring"/>
    <property type="evidence" value="ECO:0007669"/>
    <property type="project" value="EnsemblFungi"/>
</dbReference>
<comment type="function">
    <text evidence="5 6">F-actin-capping proteins bind in a Ca(2+)-independent manner to the fast growing ends of actin filaments (barbed end) thereby blocking the exchange of subunits at these ends. Unlike other capping proteins (such as gelsolin and severin), these proteins do not sever actin filaments.</text>
</comment>
<dbReference type="InterPro" id="IPR037282">
    <property type="entry name" value="CapZ_alpha/beta"/>
</dbReference>
<dbReference type="Pfam" id="PF01267">
    <property type="entry name" value="F-actin_cap_A"/>
    <property type="match status" value="1"/>
</dbReference>
<dbReference type="GO" id="GO:0005934">
    <property type="term" value="C:cellular bud tip"/>
    <property type="evidence" value="ECO:0007669"/>
    <property type="project" value="EnsemblFungi"/>
</dbReference>
<dbReference type="VEuPathDB" id="FungiDB:GVI51_K02629"/>
<accession>A0A0W0C9X4</accession>
<dbReference type="GO" id="GO:0030036">
    <property type="term" value="P:actin cytoskeleton organization"/>
    <property type="evidence" value="ECO:0007669"/>
    <property type="project" value="TreeGrafter"/>
</dbReference>
<dbReference type="PANTHER" id="PTHR10653">
    <property type="entry name" value="F-ACTIN-CAPPING PROTEIN SUBUNIT ALPHA"/>
    <property type="match status" value="1"/>
</dbReference>
<evidence type="ECO:0000313" key="8">
    <source>
        <dbReference type="Proteomes" id="UP000054886"/>
    </source>
</evidence>
<name>A0A0W0C9X4_CANGB</name>
<evidence type="ECO:0000256" key="3">
    <source>
        <dbReference type="ARBA" id="ARBA00022467"/>
    </source>
</evidence>
<evidence type="ECO:0000256" key="1">
    <source>
        <dbReference type="ARBA" id="ARBA00010479"/>
    </source>
</evidence>
<dbReference type="OMA" id="VACIEDH"/>
<organism evidence="7 8">
    <name type="scientific">Candida glabrata</name>
    <name type="common">Yeast</name>
    <name type="synonym">Torulopsis glabrata</name>
    <dbReference type="NCBI Taxonomy" id="5478"/>
    <lineage>
        <taxon>Eukaryota</taxon>
        <taxon>Fungi</taxon>
        <taxon>Dikarya</taxon>
        <taxon>Ascomycota</taxon>
        <taxon>Saccharomycotina</taxon>
        <taxon>Saccharomycetes</taxon>
        <taxon>Saccharomycetales</taxon>
        <taxon>Saccharomycetaceae</taxon>
        <taxon>Nakaseomyces</taxon>
    </lineage>
</organism>
<dbReference type="PRINTS" id="PR00191">
    <property type="entry name" value="FACTINCAPA"/>
</dbReference>
<comment type="caution">
    <text evidence="7">The sequence shown here is derived from an EMBL/GenBank/DDBJ whole genome shotgun (WGS) entry which is preliminary data.</text>
</comment>
<dbReference type="GO" id="GO:0008290">
    <property type="term" value="C:F-actin capping protein complex"/>
    <property type="evidence" value="ECO:0007669"/>
    <property type="project" value="UniProtKB-UniRule"/>
</dbReference>
<reference evidence="7 8" key="1">
    <citation type="submission" date="2015-10" db="EMBL/GenBank/DDBJ databases">
        <title>Draft genomes sequences of Candida glabrata isolates 1A, 1B, 2A, 2B, 3A and 3B.</title>
        <authorList>
            <person name="Haavelsrud O.E."/>
            <person name="Gaustad P."/>
        </authorList>
    </citation>
    <scope>NUCLEOTIDE SEQUENCE [LARGE SCALE GENOMIC DNA]</scope>
    <source>
        <strain evidence="7">910700640</strain>
    </source>
</reference>
<dbReference type="GO" id="GO:0051015">
    <property type="term" value="F:actin filament binding"/>
    <property type="evidence" value="ECO:0007669"/>
    <property type="project" value="EnsemblFungi"/>
</dbReference>
<evidence type="ECO:0000256" key="2">
    <source>
        <dbReference type="ARBA" id="ARBA00014038"/>
    </source>
</evidence>
<keyword evidence="3 6" id="KW-0117">Actin capping</keyword>
<dbReference type="GO" id="GO:0000131">
    <property type="term" value="C:incipient cellular bud site"/>
    <property type="evidence" value="ECO:0007669"/>
    <property type="project" value="EnsemblFungi"/>
</dbReference>
<comment type="similarity">
    <text evidence="1 6">Belongs to the F-actin-capping protein alpha subunit family.</text>
</comment>
<comment type="subunit">
    <text evidence="6">Heterodimer of an alpha and a beta subunit.</text>
</comment>
<dbReference type="SUPFAM" id="SSF90096">
    <property type="entry name" value="Subunits of heterodimeric actin filament capping protein Capz"/>
    <property type="match status" value="1"/>
</dbReference>
<dbReference type="PhylomeDB" id="A0A0W0C9X4"/>
<dbReference type="VEuPathDB" id="FungiDB:GWK60_K02651"/>
<dbReference type="VEuPathDB" id="FungiDB:B1J91_K02783g"/>
<dbReference type="PANTHER" id="PTHR10653:SF0">
    <property type="entry name" value="F-ACTIN-CAPPING PROTEIN SUBUNIT ALPHA"/>
    <property type="match status" value="1"/>
</dbReference>
<dbReference type="PROSITE" id="PS00748">
    <property type="entry name" value="F_ACTIN_CAPPING_A_1"/>
    <property type="match status" value="1"/>
</dbReference>
<dbReference type="InterPro" id="IPR042276">
    <property type="entry name" value="CapZ_alpha/beta_2"/>
</dbReference>
<dbReference type="EMBL" id="LLZZ01000172">
    <property type="protein sequence ID" value="KTA96447.1"/>
    <property type="molecule type" value="Genomic_DNA"/>
</dbReference>